<dbReference type="PANTHER" id="PTHR36349">
    <property type="entry name" value="PROTEIN CLAVATA 3"/>
    <property type="match status" value="1"/>
</dbReference>
<evidence type="ECO:0000256" key="3">
    <source>
        <dbReference type="ARBA" id="ARBA00022525"/>
    </source>
</evidence>
<feature type="chain" id="PRO_5044776509" evidence="7">
    <location>
        <begin position="27"/>
        <end position="102"/>
    </location>
</feature>
<feature type="compositionally biased region" description="Basic residues" evidence="6">
    <location>
        <begin position="91"/>
        <end position="102"/>
    </location>
</feature>
<evidence type="ECO:0000256" key="4">
    <source>
        <dbReference type="ARBA" id="ARBA00022729"/>
    </source>
</evidence>
<comment type="caution">
    <text evidence="8">The sequence shown here is derived from an EMBL/GenBank/DDBJ whole genome shotgun (WGS) entry which is preliminary data.</text>
</comment>
<dbReference type="GO" id="GO:0030154">
    <property type="term" value="P:cell differentiation"/>
    <property type="evidence" value="ECO:0007669"/>
    <property type="project" value="UniProtKB-KW"/>
</dbReference>
<dbReference type="InterPro" id="IPR044962">
    <property type="entry name" value="CLV3/ESR"/>
</dbReference>
<protein>
    <submittedName>
        <fullName evidence="8">Uncharacterized protein</fullName>
    </submittedName>
</protein>
<comment type="subcellular location">
    <subcellularLocation>
        <location evidence="1">Secreted</location>
    </subcellularLocation>
</comment>
<dbReference type="EMBL" id="JBJUIK010000009">
    <property type="protein sequence ID" value="KAL3518627.1"/>
    <property type="molecule type" value="Genomic_DNA"/>
</dbReference>
<dbReference type="GO" id="GO:0005576">
    <property type="term" value="C:extracellular region"/>
    <property type="evidence" value="ECO:0007669"/>
    <property type="project" value="UniProtKB-SubCell"/>
</dbReference>
<organism evidence="8 9">
    <name type="scientific">Cinchona calisaya</name>
    <dbReference type="NCBI Taxonomy" id="153742"/>
    <lineage>
        <taxon>Eukaryota</taxon>
        <taxon>Viridiplantae</taxon>
        <taxon>Streptophyta</taxon>
        <taxon>Embryophyta</taxon>
        <taxon>Tracheophyta</taxon>
        <taxon>Spermatophyta</taxon>
        <taxon>Magnoliopsida</taxon>
        <taxon>eudicotyledons</taxon>
        <taxon>Gunneridae</taxon>
        <taxon>Pentapetalae</taxon>
        <taxon>asterids</taxon>
        <taxon>lamiids</taxon>
        <taxon>Gentianales</taxon>
        <taxon>Rubiaceae</taxon>
        <taxon>Cinchonoideae</taxon>
        <taxon>Cinchoneae</taxon>
        <taxon>Cinchona</taxon>
    </lineage>
</organism>
<sequence length="102" mass="10885">MAFHAKSASLLLITALCFLCVMQLQSSDCSMGSGCLYVKAAVHEVLNRKLLGGVKGNEVVFKNNDVAGSAMKIDEGWDLREAPLGPDPLHHHGGSPKKPKTP</sequence>
<keyword evidence="5" id="KW-0221">Differentiation</keyword>
<evidence type="ECO:0000256" key="7">
    <source>
        <dbReference type="SAM" id="SignalP"/>
    </source>
</evidence>
<feature type="signal peptide" evidence="7">
    <location>
        <begin position="1"/>
        <end position="26"/>
    </location>
</feature>
<keyword evidence="9" id="KW-1185">Reference proteome</keyword>
<keyword evidence="4 7" id="KW-0732">Signal</keyword>
<evidence type="ECO:0000256" key="2">
    <source>
        <dbReference type="ARBA" id="ARBA00005416"/>
    </source>
</evidence>
<reference evidence="8 9" key="1">
    <citation type="submission" date="2024-11" db="EMBL/GenBank/DDBJ databases">
        <title>A near-complete genome assembly of Cinchona calisaya.</title>
        <authorList>
            <person name="Lian D.C."/>
            <person name="Zhao X.W."/>
            <person name="Wei L."/>
        </authorList>
    </citation>
    <scope>NUCLEOTIDE SEQUENCE [LARGE SCALE GENOMIC DNA]</scope>
    <source>
        <tissue evidence="8">Nenye</tissue>
    </source>
</reference>
<evidence type="ECO:0000313" key="8">
    <source>
        <dbReference type="EMBL" id="KAL3518627.1"/>
    </source>
</evidence>
<evidence type="ECO:0000256" key="1">
    <source>
        <dbReference type="ARBA" id="ARBA00004613"/>
    </source>
</evidence>
<accession>A0ABD2ZKH0</accession>
<evidence type="ECO:0000313" key="9">
    <source>
        <dbReference type="Proteomes" id="UP001630127"/>
    </source>
</evidence>
<evidence type="ECO:0000256" key="6">
    <source>
        <dbReference type="SAM" id="MobiDB-lite"/>
    </source>
</evidence>
<feature type="region of interest" description="Disordered" evidence="6">
    <location>
        <begin position="79"/>
        <end position="102"/>
    </location>
</feature>
<dbReference type="Proteomes" id="UP001630127">
    <property type="component" value="Unassembled WGS sequence"/>
</dbReference>
<dbReference type="PANTHER" id="PTHR36349:SF2">
    <property type="entry name" value="PROTEIN CLAVATA 3"/>
    <property type="match status" value="1"/>
</dbReference>
<dbReference type="AlphaFoldDB" id="A0ABD2ZKH0"/>
<gene>
    <name evidence="8" type="ORF">ACH5RR_021216</name>
</gene>
<proteinExistence type="inferred from homology"/>
<name>A0ABD2ZKH0_9GENT</name>
<keyword evidence="3" id="KW-0964">Secreted</keyword>
<comment type="similarity">
    <text evidence="2">Belongs to the CLV3/ESR signal peptide family.</text>
</comment>
<evidence type="ECO:0000256" key="5">
    <source>
        <dbReference type="ARBA" id="ARBA00022782"/>
    </source>
</evidence>